<feature type="signal peptide" evidence="1">
    <location>
        <begin position="1"/>
        <end position="20"/>
    </location>
</feature>
<sequence>MSQFMSIVLSLLIALPGALAGNLIVHNQCTFGMWCGSAANDGTFTPAIRVESGGFYTSPQPAIPGARGVVVKCGLDSNIQEPYQLEVAQDADTRTWLDLSDLNGHPFQAYHRHAEIAGTSCVLDCPAGVTTCEWPNQLDCYTTQDVVLTICTVMFVLRG</sequence>
<accession>A0A553I629</accession>
<protein>
    <submittedName>
        <fullName evidence="2">Uncharacterized protein</fullName>
    </submittedName>
</protein>
<dbReference type="EMBL" id="VFLP01000015">
    <property type="protein sequence ID" value="TRX95658.1"/>
    <property type="molecule type" value="Genomic_DNA"/>
</dbReference>
<evidence type="ECO:0000256" key="1">
    <source>
        <dbReference type="SAM" id="SignalP"/>
    </source>
</evidence>
<organism evidence="2 3">
    <name type="scientific">Xylaria flabelliformis</name>
    <dbReference type="NCBI Taxonomy" id="2512241"/>
    <lineage>
        <taxon>Eukaryota</taxon>
        <taxon>Fungi</taxon>
        <taxon>Dikarya</taxon>
        <taxon>Ascomycota</taxon>
        <taxon>Pezizomycotina</taxon>
        <taxon>Sordariomycetes</taxon>
        <taxon>Xylariomycetidae</taxon>
        <taxon>Xylariales</taxon>
        <taxon>Xylariaceae</taxon>
        <taxon>Xylaria</taxon>
    </lineage>
</organism>
<dbReference type="InterPro" id="IPR006771">
    <property type="entry name" value="CetA-like"/>
</dbReference>
<gene>
    <name evidence="2" type="ORF">FHL15_003616</name>
</gene>
<dbReference type="OrthoDB" id="5144514at2759"/>
<dbReference type="STRING" id="2512241.A0A553I629"/>
<feature type="chain" id="PRO_5022167090" evidence="1">
    <location>
        <begin position="21"/>
        <end position="159"/>
    </location>
</feature>
<comment type="caution">
    <text evidence="2">The sequence shown here is derived from an EMBL/GenBank/DDBJ whole genome shotgun (WGS) entry which is preliminary data.</text>
</comment>
<evidence type="ECO:0000313" key="2">
    <source>
        <dbReference type="EMBL" id="TRX95658.1"/>
    </source>
</evidence>
<dbReference type="Proteomes" id="UP000319160">
    <property type="component" value="Unassembled WGS sequence"/>
</dbReference>
<keyword evidence="3" id="KW-1185">Reference proteome</keyword>
<name>A0A553I629_9PEZI</name>
<reference evidence="3" key="1">
    <citation type="submission" date="2019-06" db="EMBL/GenBank/DDBJ databases">
        <title>Draft genome sequence of the griseofulvin-producing fungus Xylaria cubensis strain G536.</title>
        <authorList>
            <person name="Mead M.E."/>
            <person name="Raja H.A."/>
            <person name="Steenwyk J.L."/>
            <person name="Knowles S.L."/>
            <person name="Oberlies N.H."/>
            <person name="Rokas A."/>
        </authorList>
    </citation>
    <scope>NUCLEOTIDE SEQUENCE [LARGE SCALE GENOMIC DNA]</scope>
    <source>
        <strain evidence="3">G536</strain>
    </source>
</reference>
<proteinExistence type="predicted"/>
<keyword evidence="1" id="KW-0732">Signal</keyword>
<dbReference type="AlphaFoldDB" id="A0A553I629"/>
<evidence type="ECO:0000313" key="3">
    <source>
        <dbReference type="Proteomes" id="UP000319160"/>
    </source>
</evidence>
<dbReference type="Pfam" id="PF04681">
    <property type="entry name" value="Bys1"/>
    <property type="match status" value="1"/>
</dbReference>